<evidence type="ECO:0000313" key="7">
    <source>
        <dbReference type="EMBL" id="TPX09105.1"/>
    </source>
</evidence>
<comment type="subcellular location">
    <subcellularLocation>
        <location evidence="1">Nucleus</location>
    </subcellularLocation>
</comment>
<proteinExistence type="predicted"/>
<reference evidence="7 9" key="1">
    <citation type="submission" date="2019-06" db="EMBL/GenBank/DDBJ databases">
        <title>Draft genome sequence of the filamentous fungus Phialemoniopsis curvata isolated from diesel fuel.</title>
        <authorList>
            <person name="Varaljay V.A."/>
            <person name="Lyon W.J."/>
            <person name="Crouch A.L."/>
            <person name="Drake C.E."/>
            <person name="Hollomon J.M."/>
            <person name="Nadeau L.J."/>
            <person name="Nunn H.S."/>
            <person name="Stevenson B.S."/>
            <person name="Bojanowski C.L."/>
            <person name="Crookes-Goodson W.J."/>
        </authorList>
    </citation>
    <scope>NUCLEOTIDE SEQUENCE [LARGE SCALE GENOMIC DNA]</scope>
    <source>
        <strain evidence="7 9">D216</strain>
    </source>
</reference>
<dbReference type="OrthoDB" id="5424793at2759"/>
<protein>
    <submittedName>
        <fullName evidence="7">Uncharacterized protein</fullName>
    </submittedName>
</protein>
<gene>
    <name evidence="7" type="ORF">E0L32_001565</name>
    <name evidence="8" type="ORF">E0L32_001632</name>
</gene>
<organism evidence="7 9">
    <name type="scientific">Thyridium curvatum</name>
    <dbReference type="NCBI Taxonomy" id="1093900"/>
    <lineage>
        <taxon>Eukaryota</taxon>
        <taxon>Fungi</taxon>
        <taxon>Dikarya</taxon>
        <taxon>Ascomycota</taxon>
        <taxon>Pezizomycotina</taxon>
        <taxon>Sordariomycetes</taxon>
        <taxon>Sordariomycetidae</taxon>
        <taxon>Thyridiales</taxon>
        <taxon>Thyridiaceae</taxon>
        <taxon>Thyridium</taxon>
    </lineage>
</organism>
<dbReference type="GO" id="GO:0000976">
    <property type="term" value="F:transcription cis-regulatory region binding"/>
    <property type="evidence" value="ECO:0007669"/>
    <property type="project" value="TreeGrafter"/>
</dbReference>
<dbReference type="GO" id="GO:0000981">
    <property type="term" value="F:DNA-binding transcription factor activity, RNA polymerase II-specific"/>
    <property type="evidence" value="ECO:0007669"/>
    <property type="project" value="TreeGrafter"/>
</dbReference>
<evidence type="ECO:0000256" key="6">
    <source>
        <dbReference type="SAM" id="MobiDB-lite"/>
    </source>
</evidence>
<keyword evidence="3" id="KW-0238">DNA-binding</keyword>
<dbReference type="PANTHER" id="PTHR31845:SF10">
    <property type="entry name" value="ZN(II)2CYS6 TRANSCRIPTION FACTOR (EUROFUNG)"/>
    <property type="match status" value="1"/>
</dbReference>
<keyword evidence="9" id="KW-1185">Reference proteome</keyword>
<evidence type="ECO:0000256" key="2">
    <source>
        <dbReference type="ARBA" id="ARBA00023015"/>
    </source>
</evidence>
<keyword evidence="4" id="KW-0804">Transcription</keyword>
<feature type="compositionally biased region" description="Polar residues" evidence="6">
    <location>
        <begin position="20"/>
        <end position="31"/>
    </location>
</feature>
<dbReference type="AlphaFoldDB" id="A0A507AGX9"/>
<evidence type="ECO:0000256" key="5">
    <source>
        <dbReference type="ARBA" id="ARBA00023242"/>
    </source>
</evidence>
<evidence type="ECO:0000256" key="1">
    <source>
        <dbReference type="ARBA" id="ARBA00004123"/>
    </source>
</evidence>
<sequence>MNVKAKGLDREAKRNPTAVEESNPSPQSFGQLSDFSIDYSVPVQSDLDDNFETLREMHEQTFDSVLVDEDLFDGSQTPSQTISLSSPSTTSNQAHSITDIWRQPLFNRASAEALLVTFNSLADYLPFVTLPEDVSVSQLAATKPFILLSILTVTSGSRAVQKHALYDDEFRKALGLKYVSGGERSLELLQGILIYCAWYPFHLRPKSGRLVHFLRIAADVVQDLRLDEDFRTLSGSWDQEATDDELDKIRAYLAFVYLVSTYIVVWKGGKSLSTRVPEWANTAIDTLQHNARVDGDNILAALTRLSLLFANAAQAINDRGLQTVQNSRLILVGLEQQYQQVMGSIPTAVADNEAIRLQAMFVDIFLDCGSIIALPVAQTSLSAKVTPFPPPVAKICSATTKLRALLDYVIGMDDSAFLNFTINDWTRFIVVMTLSFRFSFPLSQCPEFDSAWARSQLQLDQFLDKVSQGGNIDLSSVARSNDILSADRAVLGVMKTKYERRLASLGAPPPAAGLSGIFGCPIMMSGNLRTSLEQLDPELISMHHQYLSESSNGIEEPNSLPLFHDVWATMTMGWGEAGNMSWNATDESF</sequence>
<keyword evidence="2" id="KW-0805">Transcription regulation</keyword>
<dbReference type="STRING" id="1093900.A0A507AGX9"/>
<name>A0A507AGX9_9PEZI</name>
<evidence type="ECO:0000256" key="4">
    <source>
        <dbReference type="ARBA" id="ARBA00023163"/>
    </source>
</evidence>
<feature type="compositionally biased region" description="Basic and acidic residues" evidence="6">
    <location>
        <begin position="1"/>
        <end position="14"/>
    </location>
</feature>
<evidence type="ECO:0000313" key="9">
    <source>
        <dbReference type="Proteomes" id="UP000319257"/>
    </source>
</evidence>
<dbReference type="EMBL" id="SKBQ01000006">
    <property type="protein sequence ID" value="TPX09172.1"/>
    <property type="molecule type" value="Genomic_DNA"/>
</dbReference>
<dbReference type="Proteomes" id="UP000319257">
    <property type="component" value="Unassembled WGS sequence"/>
</dbReference>
<dbReference type="EMBL" id="SKBQ01000006">
    <property type="protein sequence ID" value="TPX09105.1"/>
    <property type="molecule type" value="Genomic_DNA"/>
</dbReference>
<dbReference type="GeneID" id="41969012"/>
<comment type="caution">
    <text evidence="7">The sequence shown here is derived from an EMBL/GenBank/DDBJ whole genome shotgun (WGS) entry which is preliminary data.</text>
</comment>
<dbReference type="InterPro" id="IPR051089">
    <property type="entry name" value="prtT"/>
</dbReference>
<feature type="region of interest" description="Disordered" evidence="6">
    <location>
        <begin position="1"/>
        <end position="31"/>
    </location>
</feature>
<dbReference type="InParanoid" id="A0A507AGX9"/>
<accession>A0A507AGX9</accession>
<dbReference type="RefSeq" id="XP_030990816.1">
    <property type="nucleotide sequence ID" value="XM_031135658.1"/>
</dbReference>
<evidence type="ECO:0000256" key="3">
    <source>
        <dbReference type="ARBA" id="ARBA00023125"/>
    </source>
</evidence>
<evidence type="ECO:0000313" key="8">
    <source>
        <dbReference type="EMBL" id="TPX09172.1"/>
    </source>
</evidence>
<keyword evidence="5" id="KW-0539">Nucleus</keyword>
<dbReference type="GO" id="GO:0005634">
    <property type="term" value="C:nucleus"/>
    <property type="evidence" value="ECO:0007669"/>
    <property type="project" value="UniProtKB-SubCell"/>
</dbReference>
<dbReference type="PANTHER" id="PTHR31845">
    <property type="entry name" value="FINGER DOMAIN PROTEIN, PUTATIVE-RELATED"/>
    <property type="match status" value="1"/>
</dbReference>